<evidence type="ECO:0000256" key="6">
    <source>
        <dbReference type="SAM" id="SignalP"/>
    </source>
</evidence>
<dbReference type="Pfam" id="PF13883">
    <property type="entry name" value="CREG_beta-barrel"/>
    <property type="match status" value="1"/>
</dbReference>
<organism evidence="8">
    <name type="scientific">Graphocephala atropunctata</name>
    <dbReference type="NCBI Taxonomy" id="36148"/>
    <lineage>
        <taxon>Eukaryota</taxon>
        <taxon>Metazoa</taxon>
        <taxon>Ecdysozoa</taxon>
        <taxon>Arthropoda</taxon>
        <taxon>Hexapoda</taxon>
        <taxon>Insecta</taxon>
        <taxon>Pterygota</taxon>
        <taxon>Neoptera</taxon>
        <taxon>Paraneoptera</taxon>
        <taxon>Hemiptera</taxon>
        <taxon>Auchenorrhyncha</taxon>
        <taxon>Membracoidea</taxon>
        <taxon>Cicadellidae</taxon>
        <taxon>Cicadellinae</taxon>
        <taxon>Cicadellini</taxon>
        <taxon>Graphocephala</taxon>
    </lineage>
</organism>
<gene>
    <name evidence="8" type="ORF">g.44237</name>
</gene>
<feature type="signal peptide" evidence="6">
    <location>
        <begin position="1"/>
        <end position="37"/>
    </location>
</feature>
<evidence type="ECO:0000256" key="3">
    <source>
        <dbReference type="ARBA" id="ARBA00022525"/>
    </source>
</evidence>
<dbReference type="EMBL" id="GEBQ01030953">
    <property type="protein sequence ID" value="JAT09024.1"/>
    <property type="molecule type" value="Transcribed_RNA"/>
</dbReference>
<keyword evidence="3" id="KW-0964">Secreted</keyword>
<comment type="subcellular location">
    <subcellularLocation>
        <location evidence="1">Secreted</location>
    </subcellularLocation>
</comment>
<keyword evidence="5" id="KW-0325">Glycoprotein</keyword>
<evidence type="ECO:0000259" key="7">
    <source>
        <dbReference type="Pfam" id="PF13883"/>
    </source>
</evidence>
<dbReference type="InterPro" id="IPR055343">
    <property type="entry name" value="CREG_beta-barrel"/>
</dbReference>
<dbReference type="SUPFAM" id="SSF50475">
    <property type="entry name" value="FMN-binding split barrel"/>
    <property type="match status" value="1"/>
</dbReference>
<comment type="similarity">
    <text evidence="2">Belongs to the CREG family.</text>
</comment>
<sequence>KSQNNIILFACLAPNNSMNLITRILAILLVFAVKSHGETELLAIIMAPSDTVISTNSIWGSRLVTDMEEQDPLTKLFRSMTPQALPPTTPAPPPVDKAALMARYIVHYSLWTSLAHASLQPKISGWPISRVYSVSDGPITISSGVPYLYMTPNDPEFLDLLKDPRASLTMSLAQSSYCRAKLLDPEDPRCAQVTLTGRFVVLKNTTAEWRTAERAVFSRHPAMKHWPKNHDWVFCKLQIVRIMLVDWFGGNKYPSVDDYFKATPNLFSSDNPMLEMAFF</sequence>
<feature type="non-terminal residue" evidence="8">
    <location>
        <position position="1"/>
    </location>
</feature>
<dbReference type="InterPro" id="IPR012349">
    <property type="entry name" value="Split_barrel_FMN-bd"/>
</dbReference>
<evidence type="ECO:0000256" key="5">
    <source>
        <dbReference type="ARBA" id="ARBA00023180"/>
    </source>
</evidence>
<dbReference type="PANTHER" id="PTHR13343:SF17">
    <property type="entry name" value="CELLULAR REPRESSOR OF E1A-STIMULATED GENES, ISOFORM A"/>
    <property type="match status" value="1"/>
</dbReference>
<feature type="domain" description="CREG-like beta-barrel" evidence="7">
    <location>
        <begin position="93"/>
        <end position="261"/>
    </location>
</feature>
<dbReference type="AlphaFoldDB" id="A0A1B6KCV1"/>
<dbReference type="Gene3D" id="2.30.110.10">
    <property type="entry name" value="Electron Transport, Fmn-binding Protein, Chain A"/>
    <property type="match status" value="1"/>
</dbReference>
<proteinExistence type="inferred from homology"/>
<name>A0A1B6KCV1_9HEMI</name>
<evidence type="ECO:0000313" key="8">
    <source>
        <dbReference type="EMBL" id="JAT09024.1"/>
    </source>
</evidence>
<evidence type="ECO:0000256" key="2">
    <source>
        <dbReference type="ARBA" id="ARBA00009230"/>
    </source>
</evidence>
<dbReference type="PANTHER" id="PTHR13343">
    <property type="entry name" value="CREG1 PROTEIN"/>
    <property type="match status" value="1"/>
</dbReference>
<dbReference type="GO" id="GO:0012505">
    <property type="term" value="C:endomembrane system"/>
    <property type="evidence" value="ECO:0007669"/>
    <property type="project" value="UniProtKB-ARBA"/>
</dbReference>
<protein>
    <recommendedName>
        <fullName evidence="7">CREG-like beta-barrel domain-containing protein</fullName>
    </recommendedName>
</protein>
<dbReference type="FunFam" id="2.30.110.10:FF:000004">
    <property type="entry name" value="Cellular repressor of E1A-stimulated genes 1"/>
    <property type="match status" value="1"/>
</dbReference>
<accession>A0A1B6KCV1</accession>
<evidence type="ECO:0000256" key="4">
    <source>
        <dbReference type="ARBA" id="ARBA00022729"/>
    </source>
</evidence>
<reference evidence="8" key="1">
    <citation type="submission" date="2015-11" db="EMBL/GenBank/DDBJ databases">
        <title>De novo transcriptome assembly of four potential Pierce s Disease insect vectors from Arizona vineyards.</title>
        <authorList>
            <person name="Tassone E.E."/>
        </authorList>
    </citation>
    <scope>NUCLEOTIDE SEQUENCE</scope>
</reference>
<dbReference type="GO" id="GO:0005615">
    <property type="term" value="C:extracellular space"/>
    <property type="evidence" value="ECO:0007669"/>
    <property type="project" value="TreeGrafter"/>
</dbReference>
<evidence type="ECO:0000256" key="1">
    <source>
        <dbReference type="ARBA" id="ARBA00004613"/>
    </source>
</evidence>
<dbReference type="GO" id="GO:0005737">
    <property type="term" value="C:cytoplasm"/>
    <property type="evidence" value="ECO:0007669"/>
    <property type="project" value="UniProtKB-ARBA"/>
</dbReference>
<feature type="chain" id="PRO_5008586468" description="CREG-like beta-barrel domain-containing protein" evidence="6">
    <location>
        <begin position="38"/>
        <end position="279"/>
    </location>
</feature>
<keyword evidence="4 6" id="KW-0732">Signal</keyword>